<dbReference type="InterPro" id="IPR017946">
    <property type="entry name" value="PLC-like_Pdiesterase_TIM-brl"/>
</dbReference>
<dbReference type="Proteomes" id="UP001597568">
    <property type="component" value="Unassembled WGS sequence"/>
</dbReference>
<feature type="domain" description="GP-PDE" evidence="2">
    <location>
        <begin position="339"/>
        <end position="568"/>
    </location>
</feature>
<dbReference type="Pfam" id="PF10110">
    <property type="entry name" value="GPDPase_memb"/>
    <property type="match status" value="1"/>
</dbReference>
<feature type="transmembrane region" description="Helical" evidence="1">
    <location>
        <begin position="73"/>
        <end position="97"/>
    </location>
</feature>
<feature type="transmembrane region" description="Helical" evidence="1">
    <location>
        <begin position="226"/>
        <end position="247"/>
    </location>
</feature>
<evidence type="ECO:0000313" key="4">
    <source>
        <dbReference type="Proteomes" id="UP001597568"/>
    </source>
</evidence>
<feature type="transmembrane region" description="Helical" evidence="1">
    <location>
        <begin position="267"/>
        <end position="290"/>
    </location>
</feature>
<feature type="transmembrane region" description="Helical" evidence="1">
    <location>
        <begin position="129"/>
        <end position="150"/>
    </location>
</feature>
<dbReference type="PANTHER" id="PTHR46211">
    <property type="entry name" value="GLYCEROPHOSPHORYL DIESTER PHOSPHODIESTERASE"/>
    <property type="match status" value="1"/>
</dbReference>
<dbReference type="PANTHER" id="PTHR46211:SF8">
    <property type="entry name" value="PHOSPHODIESTERASE"/>
    <property type="match status" value="1"/>
</dbReference>
<protein>
    <submittedName>
        <fullName evidence="3">Glycerophosphoryl diester phosphodiesterase membrane domain-containing protein</fullName>
    </submittedName>
</protein>
<dbReference type="InterPro" id="IPR018476">
    <property type="entry name" value="GlyceroP-diester-Pdiesterase_M"/>
</dbReference>
<comment type="caution">
    <text evidence="3">The sequence shown here is derived from an EMBL/GenBank/DDBJ whole genome shotgun (WGS) entry which is preliminary data.</text>
</comment>
<keyword evidence="4" id="KW-1185">Reference proteome</keyword>
<dbReference type="Gene3D" id="3.20.20.190">
    <property type="entry name" value="Phosphatidylinositol (PI) phosphodiesterase"/>
    <property type="match status" value="1"/>
</dbReference>
<dbReference type="RefSeq" id="WP_380147280.1">
    <property type="nucleotide sequence ID" value="NZ_JBHUOR010000035.1"/>
</dbReference>
<keyword evidence="1" id="KW-0812">Transmembrane</keyword>
<dbReference type="CDD" id="cd08579">
    <property type="entry name" value="GDPD_memb_like"/>
    <property type="match status" value="1"/>
</dbReference>
<dbReference type="InterPro" id="IPR030395">
    <property type="entry name" value="GP_PDE_dom"/>
</dbReference>
<evidence type="ECO:0000313" key="3">
    <source>
        <dbReference type="EMBL" id="MFD2868164.1"/>
    </source>
</evidence>
<accession>A0ABW5XYR8</accession>
<gene>
    <name evidence="3" type="ORF">ACFSY7_06605</name>
</gene>
<keyword evidence="1" id="KW-1133">Transmembrane helix</keyword>
<organism evidence="3 4">
    <name type="scientific">Kurthia populi</name>
    <dbReference type="NCBI Taxonomy" id="1562132"/>
    <lineage>
        <taxon>Bacteria</taxon>
        <taxon>Bacillati</taxon>
        <taxon>Bacillota</taxon>
        <taxon>Bacilli</taxon>
        <taxon>Bacillales</taxon>
        <taxon>Caryophanaceae</taxon>
        <taxon>Kurthia</taxon>
    </lineage>
</organism>
<feature type="transmembrane region" description="Helical" evidence="1">
    <location>
        <begin position="311"/>
        <end position="329"/>
    </location>
</feature>
<reference evidence="4" key="1">
    <citation type="journal article" date="2019" name="Int. J. Syst. Evol. Microbiol.">
        <title>The Global Catalogue of Microorganisms (GCM) 10K type strain sequencing project: providing services to taxonomists for standard genome sequencing and annotation.</title>
        <authorList>
            <consortium name="The Broad Institute Genomics Platform"/>
            <consortium name="The Broad Institute Genome Sequencing Center for Infectious Disease"/>
            <person name="Wu L."/>
            <person name="Ma J."/>
        </authorList>
    </citation>
    <scope>NUCLEOTIDE SEQUENCE [LARGE SCALE GENOMIC DNA]</scope>
    <source>
        <strain evidence="4">KCTC 33522</strain>
    </source>
</reference>
<dbReference type="EMBL" id="JBHUOR010000035">
    <property type="protein sequence ID" value="MFD2868164.1"/>
    <property type="molecule type" value="Genomic_DNA"/>
</dbReference>
<name>A0ABW5XYR8_9BACL</name>
<dbReference type="SUPFAM" id="SSF51695">
    <property type="entry name" value="PLC-like phosphodiesterases"/>
    <property type="match status" value="1"/>
</dbReference>
<dbReference type="Pfam" id="PF03009">
    <property type="entry name" value="GDPD"/>
    <property type="match status" value="1"/>
</dbReference>
<feature type="transmembrane region" description="Helical" evidence="1">
    <location>
        <begin position="170"/>
        <end position="192"/>
    </location>
</feature>
<evidence type="ECO:0000256" key="1">
    <source>
        <dbReference type="SAM" id="Phobius"/>
    </source>
</evidence>
<dbReference type="PROSITE" id="PS51704">
    <property type="entry name" value="GP_PDE"/>
    <property type="match status" value="1"/>
</dbReference>
<sequence>MEQYKKFIHAIWLDFSHHWYYFLLVITGTNILLEAIVIPLFRFSLSAVLQLGNITYLSYTNALPLFIQHPFVALGLVVVVAVAILLFITFIQFVFVLRGIIQIKQHCFNLKTLVKEVYQVVTHTNWKTFSLFFCYLGFLLPFFNVFFLNSPLLSKLVFPKFIYDEIVNNPFYMTGFALIIAGLFYIGIRSVFTLPELIIRPKGFRAALALSWGRTNKRFFHYAIRYTWIAVTIFTISNAIYFGVYFLQMGFDLLPSPIPVTAVIINLTIVKIVHLLVNVFAVVAYSSVFLNELIVADEEEHVEPTRFTYRYKHWFLIAGVLLLTIYNGISSADTIDKGTETISHRGVTSGNGVQNTIPAMKKTIKYYQPDYIEMDVQETKDHKYVVVHDKNLKKLAGVDKKPQELTLKQLKKMTVRENGYEAKIASFDDYLKVANRHHQKLLVELKTSSSDSKEMVPRFIKQYEKNFEKNGHILQTLSHKAADELKQEDPEAFVSYILPFNFSFPTTDFDAYTMEQTTLNSSFIGKALMMNKKVYVWTVNDKKDMRQSLYLNVDGIITDEMGTLNQEIAAFEKEPTFAEFLLTYTTIYLENE</sequence>
<evidence type="ECO:0000259" key="2">
    <source>
        <dbReference type="PROSITE" id="PS51704"/>
    </source>
</evidence>
<keyword evidence="1" id="KW-0472">Membrane</keyword>
<proteinExistence type="predicted"/>
<feature type="transmembrane region" description="Helical" evidence="1">
    <location>
        <begin position="20"/>
        <end position="41"/>
    </location>
</feature>